<dbReference type="PROSITE" id="PS51898">
    <property type="entry name" value="TYR_RECOMBINASE"/>
    <property type="match status" value="1"/>
</dbReference>
<evidence type="ECO:0000256" key="1">
    <source>
        <dbReference type="ARBA" id="ARBA00022908"/>
    </source>
</evidence>
<keyword evidence="8" id="KW-1185">Reference proteome</keyword>
<evidence type="ECO:0000256" key="4">
    <source>
        <dbReference type="PROSITE-ProRule" id="PRU01248"/>
    </source>
</evidence>
<gene>
    <name evidence="7" type="ORF">Drose_35815</name>
</gene>
<dbReference type="InterPro" id="IPR050090">
    <property type="entry name" value="Tyrosine_recombinase_XerCD"/>
</dbReference>
<dbReference type="PROSITE" id="PS51900">
    <property type="entry name" value="CB"/>
    <property type="match status" value="1"/>
</dbReference>
<evidence type="ECO:0000313" key="8">
    <source>
        <dbReference type="Proteomes" id="UP001058271"/>
    </source>
</evidence>
<dbReference type="Gene3D" id="1.10.443.10">
    <property type="entry name" value="Intergrase catalytic core"/>
    <property type="match status" value="1"/>
</dbReference>
<keyword evidence="3" id="KW-0233">DNA recombination</keyword>
<sequence>MYRRCGCRDAAGRQVWRCPNLEDPSHGRWYFAVQVAGPDGRRMLVRRGGFLTRGDAERGYWDLLRVPGPEALARTWTVRRFLEFWLSEIPGRLRPTTVSNYRWITYSFLIPLLGGHRLAKLRTRHVQRFLDEVGRRVGVRTGRLISPGTVHRVHAVLRTALSEARRLGMLGHNPAWRVRLPAGGRVYPVLWDAQREAAWRQTGIRPRVAVWDLSQLARFLEAVQDDFLFPLWWLVALRGPRRGEIAGLRWEDIDLPGKELRIREQVYVVDGVERVGPTKSAAGVRTIALDDMSVAILRALWHAQRHRHGHVDPQGRVFRHRNGKPVTADWLTRRFKHLVDELDLPPVRLHDLRHAAASIALAAGSDLKALQEQMGHSRIMTTLDIYAVIIRQVAQAAAQATADLLLSQARLRVPLDGAWEA</sequence>
<evidence type="ECO:0000256" key="2">
    <source>
        <dbReference type="ARBA" id="ARBA00023125"/>
    </source>
</evidence>
<dbReference type="Pfam" id="PF14659">
    <property type="entry name" value="Phage_int_SAM_3"/>
    <property type="match status" value="1"/>
</dbReference>
<evidence type="ECO:0000313" key="7">
    <source>
        <dbReference type="EMBL" id="UWZ40785.1"/>
    </source>
</evidence>
<feature type="domain" description="Core-binding (CB)" evidence="6">
    <location>
        <begin position="76"/>
        <end position="165"/>
    </location>
</feature>
<dbReference type="InterPro" id="IPR010998">
    <property type="entry name" value="Integrase_recombinase_N"/>
</dbReference>
<dbReference type="PANTHER" id="PTHR30349:SF91">
    <property type="entry name" value="INTA PROTEIN"/>
    <property type="match status" value="1"/>
</dbReference>
<name>A0ABY5ZIK7_9ACTN</name>
<dbReference type="EMBL" id="CP073721">
    <property type="protein sequence ID" value="UWZ40785.1"/>
    <property type="molecule type" value="Genomic_DNA"/>
</dbReference>
<proteinExistence type="predicted"/>
<reference evidence="7" key="1">
    <citation type="submission" date="2021-04" db="EMBL/GenBank/DDBJ databases">
        <title>Biosynthetic gene clusters of Dactylosporangioum roseum.</title>
        <authorList>
            <person name="Hartkoorn R.C."/>
            <person name="Beaudoing E."/>
            <person name="Hot D."/>
            <person name="Moureu S."/>
        </authorList>
    </citation>
    <scope>NUCLEOTIDE SEQUENCE</scope>
    <source>
        <strain evidence="7">NRRL B-16295</strain>
    </source>
</reference>
<dbReference type="InterPro" id="IPR013762">
    <property type="entry name" value="Integrase-like_cat_sf"/>
</dbReference>
<dbReference type="SUPFAM" id="SSF56349">
    <property type="entry name" value="DNA breaking-rejoining enzymes"/>
    <property type="match status" value="1"/>
</dbReference>
<accession>A0ABY5ZIK7</accession>
<dbReference type="Proteomes" id="UP001058271">
    <property type="component" value="Chromosome"/>
</dbReference>
<keyword evidence="1" id="KW-0229">DNA integration</keyword>
<dbReference type="Pfam" id="PF00589">
    <property type="entry name" value="Phage_integrase"/>
    <property type="match status" value="1"/>
</dbReference>
<dbReference type="CDD" id="cd01189">
    <property type="entry name" value="INT_ICEBs1_C_like"/>
    <property type="match status" value="1"/>
</dbReference>
<dbReference type="InterPro" id="IPR011010">
    <property type="entry name" value="DNA_brk_join_enz"/>
</dbReference>
<evidence type="ECO:0000256" key="3">
    <source>
        <dbReference type="ARBA" id="ARBA00023172"/>
    </source>
</evidence>
<dbReference type="Gene3D" id="1.10.150.130">
    <property type="match status" value="1"/>
</dbReference>
<dbReference type="InterPro" id="IPR002104">
    <property type="entry name" value="Integrase_catalytic"/>
</dbReference>
<dbReference type="InterPro" id="IPR004107">
    <property type="entry name" value="Integrase_SAM-like_N"/>
</dbReference>
<evidence type="ECO:0000259" key="5">
    <source>
        <dbReference type="PROSITE" id="PS51898"/>
    </source>
</evidence>
<organism evidence="7 8">
    <name type="scientific">Dactylosporangium roseum</name>
    <dbReference type="NCBI Taxonomy" id="47989"/>
    <lineage>
        <taxon>Bacteria</taxon>
        <taxon>Bacillati</taxon>
        <taxon>Actinomycetota</taxon>
        <taxon>Actinomycetes</taxon>
        <taxon>Micromonosporales</taxon>
        <taxon>Micromonosporaceae</taxon>
        <taxon>Dactylosporangium</taxon>
    </lineage>
</organism>
<dbReference type="InterPro" id="IPR044068">
    <property type="entry name" value="CB"/>
</dbReference>
<protein>
    <submittedName>
        <fullName evidence="7">Site-specific integrase</fullName>
    </submittedName>
</protein>
<dbReference type="PANTHER" id="PTHR30349">
    <property type="entry name" value="PHAGE INTEGRASE-RELATED"/>
    <property type="match status" value="1"/>
</dbReference>
<keyword evidence="2 4" id="KW-0238">DNA-binding</keyword>
<evidence type="ECO:0000259" key="6">
    <source>
        <dbReference type="PROSITE" id="PS51900"/>
    </source>
</evidence>
<feature type="domain" description="Tyr recombinase" evidence="5">
    <location>
        <begin position="206"/>
        <end position="399"/>
    </location>
</feature>